<dbReference type="EMBL" id="PDND01000352">
    <property type="protein sequence ID" value="PGH28649.1"/>
    <property type="molecule type" value="Genomic_DNA"/>
</dbReference>
<dbReference type="AlphaFoldDB" id="A0A2B7Z5Y6"/>
<accession>A0A2B7Z5Y6</accession>
<keyword evidence="3" id="KW-1185">Reference proteome</keyword>
<sequence length="299" mass="33301">MDNRPRNPTPDSGSPYKKTHPILRSSISHKIFPRQNPDTGFKRPNGNDPDTDSEPEYNLYDESSRSRAPVHRSPCISGSLDGIELGVTNNSRSRTASASVGAQPAPPRQFRATDSGSSVLQSEDYRNSSNLTIEPKQRRIQNRQLFEIYTGPSPDTEETAKISNKRQQLPPAPVHFMHTNPQPRTIDDDKDKESNKENVPPETIIPLEEGVTRSRPHPRQPGANVPPRPRHRHRRPLGLLNPSDFYPVDASMCLNCSGNGTGTGVSNLRLNGDDGDVFLGGSGDRWASWGRIRCLRCWK</sequence>
<feature type="region of interest" description="Disordered" evidence="1">
    <location>
        <begin position="1"/>
        <end position="138"/>
    </location>
</feature>
<name>A0A2B7Z5Y6_9EURO</name>
<evidence type="ECO:0000313" key="2">
    <source>
        <dbReference type="EMBL" id="PGH28649.1"/>
    </source>
</evidence>
<reference evidence="2 3" key="1">
    <citation type="submission" date="2017-10" db="EMBL/GenBank/DDBJ databases">
        <title>Comparative genomics in systemic dimorphic fungi from Ajellomycetaceae.</title>
        <authorList>
            <person name="Munoz J.F."/>
            <person name="Mcewen J.G."/>
            <person name="Clay O.K."/>
            <person name="Cuomo C.A."/>
        </authorList>
    </citation>
    <scope>NUCLEOTIDE SEQUENCE [LARGE SCALE GENOMIC DNA]</scope>
    <source>
        <strain evidence="2 3">UAMH4076</strain>
    </source>
</reference>
<comment type="caution">
    <text evidence="2">The sequence shown here is derived from an EMBL/GenBank/DDBJ whole genome shotgun (WGS) entry which is preliminary data.</text>
</comment>
<protein>
    <submittedName>
        <fullName evidence="2">Uncharacterized protein</fullName>
    </submittedName>
</protein>
<feature type="compositionally biased region" description="Basic and acidic residues" evidence="1">
    <location>
        <begin position="185"/>
        <end position="196"/>
    </location>
</feature>
<dbReference type="VEuPathDB" id="FungiDB:EMCG_04364"/>
<organism evidence="2 3">
    <name type="scientific">[Emmonsia] crescens</name>
    <dbReference type="NCBI Taxonomy" id="73230"/>
    <lineage>
        <taxon>Eukaryota</taxon>
        <taxon>Fungi</taxon>
        <taxon>Dikarya</taxon>
        <taxon>Ascomycota</taxon>
        <taxon>Pezizomycotina</taxon>
        <taxon>Eurotiomycetes</taxon>
        <taxon>Eurotiomycetidae</taxon>
        <taxon>Onygenales</taxon>
        <taxon>Ajellomycetaceae</taxon>
        <taxon>Emergomyces</taxon>
    </lineage>
</organism>
<dbReference type="Proteomes" id="UP000226031">
    <property type="component" value="Unassembled WGS sequence"/>
</dbReference>
<proteinExistence type="predicted"/>
<feature type="compositionally biased region" description="Polar residues" evidence="1">
    <location>
        <begin position="87"/>
        <end position="100"/>
    </location>
</feature>
<feature type="compositionally biased region" description="Polar residues" evidence="1">
    <location>
        <begin position="112"/>
        <end position="132"/>
    </location>
</feature>
<gene>
    <name evidence="2" type="ORF">GX50_08608</name>
</gene>
<feature type="region of interest" description="Disordered" evidence="1">
    <location>
        <begin position="150"/>
        <end position="240"/>
    </location>
</feature>
<evidence type="ECO:0000256" key="1">
    <source>
        <dbReference type="SAM" id="MobiDB-lite"/>
    </source>
</evidence>
<evidence type="ECO:0000313" key="3">
    <source>
        <dbReference type="Proteomes" id="UP000226031"/>
    </source>
</evidence>